<dbReference type="EMBL" id="CARXXK010000005">
    <property type="protein sequence ID" value="CAI6368472.1"/>
    <property type="molecule type" value="Genomic_DNA"/>
</dbReference>
<protein>
    <recommendedName>
        <fullName evidence="4">Testicular haploid expressed protein</fullName>
    </recommendedName>
</protein>
<evidence type="ECO:0008006" key="4">
    <source>
        <dbReference type="Google" id="ProtNLM"/>
    </source>
</evidence>
<dbReference type="Pfam" id="PF14912">
    <property type="entry name" value="THEG"/>
    <property type="match status" value="3"/>
</dbReference>
<keyword evidence="3" id="KW-1185">Reference proteome</keyword>
<comment type="caution">
    <text evidence="2">The sequence shown here is derived from an EMBL/GenBank/DDBJ whole genome shotgun (WGS) entry which is preliminary data.</text>
</comment>
<accession>A0AAV0XM05</accession>
<evidence type="ECO:0000313" key="3">
    <source>
        <dbReference type="Proteomes" id="UP001160148"/>
    </source>
</evidence>
<dbReference type="Proteomes" id="UP001160148">
    <property type="component" value="Unassembled WGS sequence"/>
</dbReference>
<name>A0AAV0XM05_9HEMI</name>
<dbReference type="InterPro" id="IPR042401">
    <property type="entry name" value="SPMAP2-like"/>
</dbReference>
<evidence type="ECO:0000313" key="2">
    <source>
        <dbReference type="EMBL" id="CAI6368472.1"/>
    </source>
</evidence>
<sequence length="310" mass="35869">MSYHYDENELLRSLGVSSDGLQKESSNPVVCKKKKTTTPYDRYMKTCRRIRMEMLSRPMCRKLRPWPNPKLEGPFVISRAALKAKLTDRLAYLAIPKEESDSWKSYYSPTVSRGNKIKIISERLNALSKPKPCIDDMDENIVSTRFKSKNEWLAYMKKLKIFGAPRRTPPSPLEPKRKKKPLETIMTRLEPLSLPLNRPPNMNEKTYEELYTIKSAVLKHNASDRTKNLAVAKPLNEETLMDINYNPLDKLVNAKKYIATDRIKELSMPKVRETPKTFDVKADAFSVNPNALKAWCSPRIKRLARPIIRD</sequence>
<keyword evidence="1" id="KW-0677">Repeat</keyword>
<dbReference type="AlphaFoldDB" id="A0AAV0XM05"/>
<reference evidence="2 3" key="1">
    <citation type="submission" date="2023-01" db="EMBL/GenBank/DDBJ databases">
        <authorList>
            <person name="Whitehead M."/>
        </authorList>
    </citation>
    <scope>NUCLEOTIDE SEQUENCE [LARGE SCALE GENOMIC DNA]</scope>
</reference>
<evidence type="ECO:0000256" key="1">
    <source>
        <dbReference type="ARBA" id="ARBA00022737"/>
    </source>
</evidence>
<organism evidence="2 3">
    <name type="scientific">Macrosiphum euphorbiae</name>
    <name type="common">potato aphid</name>
    <dbReference type="NCBI Taxonomy" id="13131"/>
    <lineage>
        <taxon>Eukaryota</taxon>
        <taxon>Metazoa</taxon>
        <taxon>Ecdysozoa</taxon>
        <taxon>Arthropoda</taxon>
        <taxon>Hexapoda</taxon>
        <taxon>Insecta</taxon>
        <taxon>Pterygota</taxon>
        <taxon>Neoptera</taxon>
        <taxon>Paraneoptera</taxon>
        <taxon>Hemiptera</taxon>
        <taxon>Sternorrhyncha</taxon>
        <taxon>Aphidomorpha</taxon>
        <taxon>Aphidoidea</taxon>
        <taxon>Aphididae</taxon>
        <taxon>Macrosiphini</taxon>
        <taxon>Macrosiphum</taxon>
    </lineage>
</organism>
<dbReference type="PANTHER" id="PTHR15901:SF16">
    <property type="entry name" value="TESTICULAR HAPLOID EXPRESSED GENE PROTEIN"/>
    <property type="match status" value="1"/>
</dbReference>
<dbReference type="PANTHER" id="PTHR15901">
    <property type="entry name" value="TESTICULAR HAPLOID EXPRESSED GENE PROTEIN"/>
    <property type="match status" value="1"/>
</dbReference>
<gene>
    <name evidence="2" type="ORF">MEUPH1_LOCUS22826</name>
</gene>
<proteinExistence type="predicted"/>
<dbReference type="InterPro" id="IPR006623">
    <property type="entry name" value="THEG"/>
</dbReference>
<dbReference type="SMART" id="SM00705">
    <property type="entry name" value="THEG"/>
    <property type="match status" value="4"/>
</dbReference>